<evidence type="ECO:0000313" key="2">
    <source>
        <dbReference type="Proteomes" id="UP000306102"/>
    </source>
</evidence>
<protein>
    <submittedName>
        <fullName evidence="1">Uncharacterized protein</fullName>
    </submittedName>
</protein>
<organism evidence="1 2">
    <name type="scientific">Camellia sinensis var. sinensis</name>
    <name type="common">China tea</name>
    <dbReference type="NCBI Taxonomy" id="542762"/>
    <lineage>
        <taxon>Eukaryota</taxon>
        <taxon>Viridiplantae</taxon>
        <taxon>Streptophyta</taxon>
        <taxon>Embryophyta</taxon>
        <taxon>Tracheophyta</taxon>
        <taxon>Spermatophyta</taxon>
        <taxon>Magnoliopsida</taxon>
        <taxon>eudicotyledons</taxon>
        <taxon>Gunneridae</taxon>
        <taxon>Pentapetalae</taxon>
        <taxon>asterids</taxon>
        <taxon>Ericales</taxon>
        <taxon>Theaceae</taxon>
        <taxon>Camellia</taxon>
    </lineage>
</organism>
<keyword evidence="2" id="KW-1185">Reference proteome</keyword>
<evidence type="ECO:0000313" key="1">
    <source>
        <dbReference type="EMBL" id="THF94824.1"/>
    </source>
</evidence>
<dbReference type="Proteomes" id="UP000306102">
    <property type="component" value="Unassembled WGS sequence"/>
</dbReference>
<gene>
    <name evidence="1" type="ORF">TEA_009541</name>
</gene>
<sequence length="138" mass="15519">MNERTMEEEGIWIPKRKVSANTLLNLNFNLYFEAPTRSELVGNWDLWFWSQPNQSSDSFAWVSEDVLRFGIVGFARGGIKTCVEDGILEKKQNPNLVVKLGLLGFGFGRWEFCDLACCVRTLCAENATATSAPTDQSC</sequence>
<dbReference type="AlphaFoldDB" id="A0A4S4CY68"/>
<accession>A0A4S4CY68</accession>
<dbReference type="EMBL" id="SDRB02013506">
    <property type="protein sequence ID" value="THF94824.1"/>
    <property type="molecule type" value="Genomic_DNA"/>
</dbReference>
<comment type="caution">
    <text evidence="1">The sequence shown here is derived from an EMBL/GenBank/DDBJ whole genome shotgun (WGS) entry which is preliminary data.</text>
</comment>
<proteinExistence type="predicted"/>
<reference evidence="1 2" key="1">
    <citation type="journal article" date="2018" name="Proc. Natl. Acad. Sci. U.S.A.">
        <title>Draft genome sequence of Camellia sinensis var. sinensis provides insights into the evolution of the tea genome and tea quality.</title>
        <authorList>
            <person name="Wei C."/>
            <person name="Yang H."/>
            <person name="Wang S."/>
            <person name="Zhao J."/>
            <person name="Liu C."/>
            <person name="Gao L."/>
            <person name="Xia E."/>
            <person name="Lu Y."/>
            <person name="Tai Y."/>
            <person name="She G."/>
            <person name="Sun J."/>
            <person name="Cao H."/>
            <person name="Tong W."/>
            <person name="Gao Q."/>
            <person name="Li Y."/>
            <person name="Deng W."/>
            <person name="Jiang X."/>
            <person name="Wang W."/>
            <person name="Chen Q."/>
            <person name="Zhang S."/>
            <person name="Li H."/>
            <person name="Wu J."/>
            <person name="Wang P."/>
            <person name="Li P."/>
            <person name="Shi C."/>
            <person name="Zheng F."/>
            <person name="Jian J."/>
            <person name="Huang B."/>
            <person name="Shan D."/>
            <person name="Shi M."/>
            <person name="Fang C."/>
            <person name="Yue Y."/>
            <person name="Li F."/>
            <person name="Li D."/>
            <person name="Wei S."/>
            <person name="Han B."/>
            <person name="Jiang C."/>
            <person name="Yin Y."/>
            <person name="Xia T."/>
            <person name="Zhang Z."/>
            <person name="Bennetzen J.L."/>
            <person name="Zhao S."/>
            <person name="Wan X."/>
        </authorList>
    </citation>
    <scope>NUCLEOTIDE SEQUENCE [LARGE SCALE GENOMIC DNA]</scope>
    <source>
        <strain evidence="2">cv. Shuchazao</strain>
        <tissue evidence="1">Leaf</tissue>
    </source>
</reference>
<name>A0A4S4CY68_CAMSN</name>